<evidence type="ECO:0000256" key="1">
    <source>
        <dbReference type="SAM" id="Coils"/>
    </source>
</evidence>
<name>A0ABR7MYT2_9FIRM</name>
<gene>
    <name evidence="3" type="ORF">H8704_02685</name>
</gene>
<keyword evidence="1" id="KW-0175">Coiled coil</keyword>
<dbReference type="RefSeq" id="WP_022464597.1">
    <property type="nucleotide sequence ID" value="NZ_JACRSX010000002.1"/>
</dbReference>
<accession>A0ABR7MYT2</accession>
<feature type="region of interest" description="Disordered" evidence="2">
    <location>
        <begin position="177"/>
        <end position="204"/>
    </location>
</feature>
<evidence type="ECO:0000256" key="2">
    <source>
        <dbReference type="SAM" id="MobiDB-lite"/>
    </source>
</evidence>
<keyword evidence="4" id="KW-1185">Reference proteome</keyword>
<proteinExistence type="predicted"/>
<dbReference type="EMBL" id="JACRSX010000002">
    <property type="protein sequence ID" value="MBC8561544.1"/>
    <property type="molecule type" value="Genomic_DNA"/>
</dbReference>
<reference evidence="3 4" key="1">
    <citation type="submission" date="2020-08" db="EMBL/GenBank/DDBJ databases">
        <title>Genome public.</title>
        <authorList>
            <person name="Liu C."/>
            <person name="Sun Q."/>
        </authorList>
    </citation>
    <scope>NUCLEOTIDE SEQUENCE [LARGE SCALE GENOMIC DNA]</scope>
    <source>
        <strain evidence="3 4">NSJ-37</strain>
    </source>
</reference>
<evidence type="ECO:0000313" key="4">
    <source>
        <dbReference type="Proteomes" id="UP000606193"/>
    </source>
</evidence>
<feature type="coiled-coil region" evidence="1">
    <location>
        <begin position="52"/>
        <end position="125"/>
    </location>
</feature>
<sequence length="204" mass="23110">MQSSRIEQEIDDIFEFVESCRMQRLSSTKVVVPKDELYDLLDDLRRDVPEEIKRYQKILRQREEILDDAEQKAAAILSDAQEQYKALVEEHAIMQEAYQQAEITVREANEQADQIIANARAQAAEIGNGAIYYTKDLLEMSEKTLAAALESTSSNARALEAAMQGYLDVIRQNKAELVTEDPDDRDAGQEAAAQQEIIEEPAEE</sequence>
<evidence type="ECO:0000313" key="3">
    <source>
        <dbReference type="EMBL" id="MBC8561544.1"/>
    </source>
</evidence>
<dbReference type="Proteomes" id="UP000606193">
    <property type="component" value="Unassembled WGS sequence"/>
</dbReference>
<organism evidence="3 4">
    <name type="scientific">Jutongia huaianensis</name>
    <dbReference type="NCBI Taxonomy" id="2763668"/>
    <lineage>
        <taxon>Bacteria</taxon>
        <taxon>Bacillati</taxon>
        <taxon>Bacillota</taxon>
        <taxon>Clostridia</taxon>
        <taxon>Lachnospirales</taxon>
        <taxon>Lachnospiraceae</taxon>
        <taxon>Jutongia</taxon>
    </lineage>
</organism>
<comment type="caution">
    <text evidence="3">The sequence shown here is derived from an EMBL/GenBank/DDBJ whole genome shotgun (WGS) entry which is preliminary data.</text>
</comment>
<protein>
    <submittedName>
        <fullName evidence="3">ATPase</fullName>
    </submittedName>
</protein>